<dbReference type="Proteomes" id="UP001053296">
    <property type="component" value="Chromosome"/>
</dbReference>
<sequence length="148" mass="16439">MQKAILTIVLLLFTLTVLGGCALGRKEWPQAVESEDTFKLKIIEGVRQDDCLTLNVGVTGATHRLWRASIQYEAVGSGEGEGCEGCPFVPRDAVHFTRDQHGFTVQDNHMQLSFCGLTPGTEYRFRVVGKSELPTMPLEYTDVYMSLP</sequence>
<protein>
    <recommendedName>
        <fullName evidence="3">Lipoprotein</fullName>
    </recommendedName>
</protein>
<name>A0ABM7P326_9BACT</name>
<evidence type="ECO:0000313" key="1">
    <source>
        <dbReference type="EMBL" id="BCS87182.1"/>
    </source>
</evidence>
<dbReference type="PROSITE" id="PS51257">
    <property type="entry name" value="PROKAR_LIPOPROTEIN"/>
    <property type="match status" value="1"/>
</dbReference>
<dbReference type="RefSeq" id="WP_229593154.1">
    <property type="nucleotide sequence ID" value="NZ_AP024485.1"/>
</dbReference>
<evidence type="ECO:0000313" key="2">
    <source>
        <dbReference type="Proteomes" id="UP001053296"/>
    </source>
</evidence>
<evidence type="ECO:0008006" key="3">
    <source>
        <dbReference type="Google" id="ProtNLM"/>
    </source>
</evidence>
<keyword evidence="2" id="KW-1185">Reference proteome</keyword>
<gene>
    <name evidence="1" type="ORF">PSDVSF_04240</name>
</gene>
<accession>A0ABM7P326</accession>
<proteinExistence type="predicted"/>
<reference evidence="1" key="1">
    <citation type="journal article" date="2022" name="Arch. Microbiol.">
        <title>Pseudodesulfovibrio sediminis sp. nov., a mesophilic and neutrophilic sulfate-reducing bacterium isolated from sediment of a brackish lake.</title>
        <authorList>
            <person name="Takahashi A."/>
            <person name="Kojima H."/>
            <person name="Watanabe M."/>
            <person name="Fukui M."/>
        </authorList>
    </citation>
    <scope>NUCLEOTIDE SEQUENCE</scope>
    <source>
        <strain evidence="1">SF6</strain>
    </source>
</reference>
<dbReference type="EMBL" id="AP024485">
    <property type="protein sequence ID" value="BCS87182.1"/>
    <property type="molecule type" value="Genomic_DNA"/>
</dbReference>
<organism evidence="1 2">
    <name type="scientific">Pseudodesulfovibrio sediminis</name>
    <dbReference type="NCBI Taxonomy" id="2810563"/>
    <lineage>
        <taxon>Bacteria</taxon>
        <taxon>Pseudomonadati</taxon>
        <taxon>Thermodesulfobacteriota</taxon>
        <taxon>Desulfovibrionia</taxon>
        <taxon>Desulfovibrionales</taxon>
        <taxon>Desulfovibrionaceae</taxon>
    </lineage>
</organism>